<reference evidence="1" key="1">
    <citation type="submission" date="2025-08" db="UniProtKB">
        <authorList>
            <consortium name="Ensembl"/>
        </authorList>
    </citation>
    <scope>IDENTIFICATION</scope>
</reference>
<dbReference type="AlphaFoldDB" id="A0A8B9PEY8"/>
<accession>A0A8B9PEY8</accession>
<dbReference type="Proteomes" id="UP000694424">
    <property type="component" value="Unplaced"/>
</dbReference>
<sequence>IGRQPIMQTIMAGKMEMVLPAMYMMKRFMGICLSGPSATSQQRSLNCPPRASNCPRDPLIAPWSPQLPPWASNCPWDPSIAPWSH</sequence>
<protein>
    <submittedName>
        <fullName evidence="1">Uncharacterized protein</fullName>
    </submittedName>
</protein>
<evidence type="ECO:0000313" key="2">
    <source>
        <dbReference type="Proteomes" id="UP000694424"/>
    </source>
</evidence>
<dbReference type="Ensembl" id="ENSAOWT00000010263.1">
    <property type="protein sequence ID" value="ENSAOWP00000009050.1"/>
    <property type="gene ID" value="ENSAOWG00000006222.1"/>
</dbReference>
<reference evidence="1" key="2">
    <citation type="submission" date="2025-09" db="UniProtKB">
        <authorList>
            <consortium name="Ensembl"/>
        </authorList>
    </citation>
    <scope>IDENTIFICATION</scope>
</reference>
<organism evidence="1 2">
    <name type="scientific">Apteryx owenii</name>
    <name type="common">Little spotted kiwi</name>
    <dbReference type="NCBI Taxonomy" id="8824"/>
    <lineage>
        <taxon>Eukaryota</taxon>
        <taxon>Metazoa</taxon>
        <taxon>Chordata</taxon>
        <taxon>Craniata</taxon>
        <taxon>Vertebrata</taxon>
        <taxon>Euteleostomi</taxon>
        <taxon>Archelosauria</taxon>
        <taxon>Archosauria</taxon>
        <taxon>Dinosauria</taxon>
        <taxon>Saurischia</taxon>
        <taxon>Theropoda</taxon>
        <taxon>Coelurosauria</taxon>
        <taxon>Aves</taxon>
        <taxon>Palaeognathae</taxon>
        <taxon>Apterygiformes</taxon>
        <taxon>Apterygidae</taxon>
        <taxon>Apteryx</taxon>
    </lineage>
</organism>
<keyword evidence="2" id="KW-1185">Reference proteome</keyword>
<name>A0A8B9PEY8_APTOW</name>
<proteinExistence type="predicted"/>
<evidence type="ECO:0000313" key="1">
    <source>
        <dbReference type="Ensembl" id="ENSAOWP00000009050.1"/>
    </source>
</evidence>